<dbReference type="InterPro" id="IPR007219">
    <property type="entry name" value="XnlR_reg_dom"/>
</dbReference>
<keyword evidence="1" id="KW-0539">Nucleus</keyword>
<dbReference type="AlphaFoldDB" id="A0AAJ0FQ83"/>
<name>A0AAJ0FQ83_9HYPO</name>
<dbReference type="GO" id="GO:0003700">
    <property type="term" value="F:DNA-binding transcription factor activity"/>
    <property type="evidence" value="ECO:0007669"/>
    <property type="project" value="InterPro"/>
</dbReference>
<evidence type="ECO:0000256" key="2">
    <source>
        <dbReference type="SAM" id="MobiDB-lite"/>
    </source>
</evidence>
<dbReference type="GO" id="GO:0006351">
    <property type="term" value="P:DNA-templated transcription"/>
    <property type="evidence" value="ECO:0007669"/>
    <property type="project" value="InterPro"/>
</dbReference>
<reference evidence="4" key="1">
    <citation type="submission" date="2023-06" db="EMBL/GenBank/DDBJ databases">
        <title>Conoideocrella luteorostrata (Hypocreales: Clavicipitaceae), a potential biocontrol fungus for elongate hemlock scale in United States Christmas tree production areas.</title>
        <authorList>
            <person name="Barrett H."/>
            <person name="Lovett B."/>
            <person name="Macias A.M."/>
            <person name="Stajich J.E."/>
            <person name="Kasson M.T."/>
        </authorList>
    </citation>
    <scope>NUCLEOTIDE SEQUENCE</scope>
    <source>
        <strain evidence="4">ARSEF 14590</strain>
    </source>
</reference>
<dbReference type="Proteomes" id="UP001251528">
    <property type="component" value="Unassembled WGS sequence"/>
</dbReference>
<keyword evidence="5" id="KW-1185">Reference proteome</keyword>
<dbReference type="GO" id="GO:0003677">
    <property type="term" value="F:DNA binding"/>
    <property type="evidence" value="ECO:0007669"/>
    <property type="project" value="InterPro"/>
</dbReference>
<dbReference type="InterPro" id="IPR050987">
    <property type="entry name" value="AtrR-like"/>
</dbReference>
<feature type="region of interest" description="Disordered" evidence="2">
    <location>
        <begin position="70"/>
        <end position="108"/>
    </location>
</feature>
<proteinExistence type="predicted"/>
<dbReference type="PANTHER" id="PTHR46910">
    <property type="entry name" value="TRANSCRIPTION FACTOR PDR1"/>
    <property type="match status" value="1"/>
</dbReference>
<protein>
    <recommendedName>
        <fullName evidence="3">Xylanolytic transcriptional activator regulatory domain-containing protein</fullName>
    </recommendedName>
</protein>
<accession>A0AAJ0FQ83</accession>
<sequence length="663" mass="73826">METNAEQPKRSRVPRRHPHAYLLNLERLVTLSTAAASHLDTSSLANAPNASGAHEDRRGRADRELNVVVQWNPSPPGISSEGGASSNMAVEGKESQEDTSADKQNAVFTSNPLVRDHVYLRDPGGRLRYMGTTSSWSFHRRLHAMLEQVTPREPFTPPDPFNTDGTAFRLRWVPAHPDHAPDVGNLPPHDYSLYLFHTVRFHLGHLFTVVDEPSFLHRLEEFEKNPVEVATENRLWFAEYLLILAFGVAFKADGGLADAPAGCEYASRGMALIPDTAQLHEEGLLSIEVLSLAALYFHSIDMRSSAYQNIGLALRLSYIEGIHLSLPVDMFGEDLRNRRRVLWWSVYILDRRLSAQMGTPSTIRDEDITANLPWKDDSSTMAITVTLSIKLSRLLSTIASSVYAADEKLGRSFIQNTESAIRSLAEAAQESDSVMANTRQSARPSRVTSGITLMYHYCILQATKPLAMCLMKAFLSQELSKDDGGTWMSPPIATLLDTALKSALATLQLLHSLLNQGLLESFLTFDLEYLFASATLLCIMQVVLPDLVTDSSWRPLAALLFDNMINHGSVVARLRKSELESFEVMLAQLRTRLNRSDAAATSASHSSTECGTMELPQRCSHDGQYLWNSVMDIEYIHPNSSQLFDLAYQLGVDPEVDILETIR</sequence>
<dbReference type="SMART" id="SM00906">
    <property type="entry name" value="Fungal_trans"/>
    <property type="match status" value="1"/>
</dbReference>
<comment type="caution">
    <text evidence="4">The sequence shown here is derived from an EMBL/GenBank/DDBJ whole genome shotgun (WGS) entry which is preliminary data.</text>
</comment>
<evidence type="ECO:0000313" key="5">
    <source>
        <dbReference type="Proteomes" id="UP001251528"/>
    </source>
</evidence>
<evidence type="ECO:0000259" key="3">
    <source>
        <dbReference type="SMART" id="SM00906"/>
    </source>
</evidence>
<dbReference type="CDD" id="cd12148">
    <property type="entry name" value="fungal_TF_MHR"/>
    <property type="match status" value="1"/>
</dbReference>
<dbReference type="EMBL" id="JASWJB010000247">
    <property type="protein sequence ID" value="KAK2592766.1"/>
    <property type="molecule type" value="Genomic_DNA"/>
</dbReference>
<evidence type="ECO:0000256" key="1">
    <source>
        <dbReference type="ARBA" id="ARBA00023242"/>
    </source>
</evidence>
<organism evidence="4 5">
    <name type="scientific">Conoideocrella luteorostrata</name>
    <dbReference type="NCBI Taxonomy" id="1105319"/>
    <lineage>
        <taxon>Eukaryota</taxon>
        <taxon>Fungi</taxon>
        <taxon>Dikarya</taxon>
        <taxon>Ascomycota</taxon>
        <taxon>Pezizomycotina</taxon>
        <taxon>Sordariomycetes</taxon>
        <taxon>Hypocreomycetidae</taxon>
        <taxon>Hypocreales</taxon>
        <taxon>Clavicipitaceae</taxon>
        <taxon>Conoideocrella</taxon>
    </lineage>
</organism>
<feature type="domain" description="Xylanolytic transcriptional activator regulatory" evidence="3">
    <location>
        <begin position="306"/>
        <end position="379"/>
    </location>
</feature>
<dbReference type="PANTHER" id="PTHR46910:SF32">
    <property type="entry name" value="TRANSCRIPTION FACTOR DOMAIN-CONTAINING PROTEIN-RELATED"/>
    <property type="match status" value="1"/>
</dbReference>
<dbReference type="GO" id="GO:0008270">
    <property type="term" value="F:zinc ion binding"/>
    <property type="evidence" value="ECO:0007669"/>
    <property type="project" value="InterPro"/>
</dbReference>
<dbReference type="Pfam" id="PF04082">
    <property type="entry name" value="Fungal_trans"/>
    <property type="match status" value="1"/>
</dbReference>
<evidence type="ECO:0000313" key="4">
    <source>
        <dbReference type="EMBL" id="KAK2592766.1"/>
    </source>
</evidence>
<gene>
    <name evidence="4" type="ORF">QQS21_009538</name>
</gene>